<comment type="cofactor">
    <cofactor evidence="1">
        <name>Mg(2+)</name>
        <dbReference type="ChEBI" id="CHEBI:18420"/>
    </cofactor>
</comment>
<dbReference type="PRINTS" id="PR00502">
    <property type="entry name" value="NUDIXFAMILY"/>
</dbReference>
<dbReference type="InterPro" id="IPR000086">
    <property type="entry name" value="NUDIX_hydrolase_dom"/>
</dbReference>
<evidence type="ECO:0000259" key="4">
    <source>
        <dbReference type="PROSITE" id="PS51462"/>
    </source>
</evidence>
<dbReference type="SUPFAM" id="SSF55811">
    <property type="entry name" value="Nudix"/>
    <property type="match status" value="1"/>
</dbReference>
<reference evidence="5 6" key="1">
    <citation type="journal article" date="2013" name="Genome Announc.">
        <title>Genome Sequence of the Pigment-Producing Bacterium Pseudogulbenkiania ferrooxidans, Isolated from Loktak Lake.</title>
        <authorList>
            <person name="Puranik S."/>
            <person name="Talkal R."/>
            <person name="Qureshi A."/>
            <person name="Khardenavis A."/>
            <person name="Kapley A."/>
            <person name="Purohit H.J."/>
        </authorList>
    </citation>
    <scope>NUCLEOTIDE SEQUENCE [LARGE SCALE GENOMIC DNA]</scope>
    <source>
        <strain evidence="5 6">EGD-HP2</strain>
    </source>
</reference>
<dbReference type="Gene3D" id="3.90.79.10">
    <property type="entry name" value="Nucleoside Triphosphate Pyrophosphohydrolase"/>
    <property type="match status" value="1"/>
</dbReference>
<organism evidence="5 6">
    <name type="scientific">Pseudogulbenkiania ferrooxidans EGD-HP2</name>
    <dbReference type="NCBI Taxonomy" id="1388764"/>
    <lineage>
        <taxon>Bacteria</taxon>
        <taxon>Pseudomonadati</taxon>
        <taxon>Pseudomonadota</taxon>
        <taxon>Betaproteobacteria</taxon>
        <taxon>Neisseriales</taxon>
        <taxon>Chromobacteriaceae</taxon>
        <taxon>Pseudogulbenkiania</taxon>
    </lineage>
</organism>
<proteinExistence type="inferred from homology"/>
<accession>A0ABP2XT48</accession>
<dbReference type="InterPro" id="IPR015797">
    <property type="entry name" value="NUDIX_hydrolase-like_dom_sf"/>
</dbReference>
<keyword evidence="6" id="KW-1185">Reference proteome</keyword>
<dbReference type="Pfam" id="PF00293">
    <property type="entry name" value="NUDIX"/>
    <property type="match status" value="1"/>
</dbReference>
<comment type="caution">
    <text evidence="5">The sequence shown here is derived from an EMBL/GenBank/DDBJ whole genome shotgun (WGS) entry which is preliminary data.</text>
</comment>
<dbReference type="PANTHER" id="PTHR43046:SF2">
    <property type="entry name" value="8-OXO-DGTP DIPHOSPHATASE-RELATED"/>
    <property type="match status" value="1"/>
</dbReference>
<dbReference type="PROSITE" id="PS51462">
    <property type="entry name" value="NUDIX"/>
    <property type="match status" value="1"/>
</dbReference>
<dbReference type="RefSeq" id="WP_021474974.1">
    <property type="nucleotide sequence ID" value="NZ_AVPH01000006.1"/>
</dbReference>
<evidence type="ECO:0000256" key="3">
    <source>
        <dbReference type="RuleBase" id="RU003476"/>
    </source>
</evidence>
<protein>
    <submittedName>
        <fullName evidence="5">MutT/nudix family protein</fullName>
    </submittedName>
</protein>
<comment type="similarity">
    <text evidence="3">Belongs to the Nudix hydrolase family.</text>
</comment>
<keyword evidence="2 3" id="KW-0378">Hydrolase</keyword>
<evidence type="ECO:0000313" key="5">
    <source>
        <dbReference type="EMBL" id="ERE20721.1"/>
    </source>
</evidence>
<dbReference type="InterPro" id="IPR020476">
    <property type="entry name" value="Nudix_hydrolase"/>
</dbReference>
<feature type="domain" description="Nudix hydrolase" evidence="4">
    <location>
        <begin position="13"/>
        <end position="157"/>
    </location>
</feature>
<sequence>MITDRAMQRAGLERHFTASAFVLNPHHEVLLLRHRKLGVWLYPGGHVERHETPDEAALREVREETGIHARLLGERDIALEDEEADVSALHRPYRVLCEYIADPKTPHYHLDLIYLCATPERRCPPGREAVEVGFFPRERLEQLPMFANFRRMLERLYDDPAVWQAVQEGVRS</sequence>
<evidence type="ECO:0000313" key="6">
    <source>
        <dbReference type="Proteomes" id="UP000016426"/>
    </source>
</evidence>
<dbReference type="PROSITE" id="PS00893">
    <property type="entry name" value="NUDIX_BOX"/>
    <property type="match status" value="1"/>
</dbReference>
<dbReference type="Proteomes" id="UP000016426">
    <property type="component" value="Unassembled WGS sequence"/>
</dbReference>
<dbReference type="PANTHER" id="PTHR43046">
    <property type="entry name" value="GDP-MANNOSE MANNOSYL HYDROLASE"/>
    <property type="match status" value="1"/>
</dbReference>
<dbReference type="EMBL" id="AVPH01000006">
    <property type="protein sequence ID" value="ERE20721.1"/>
    <property type="molecule type" value="Genomic_DNA"/>
</dbReference>
<dbReference type="CDD" id="cd03674">
    <property type="entry name" value="NUDIX_Hydrolase"/>
    <property type="match status" value="1"/>
</dbReference>
<evidence type="ECO:0000256" key="2">
    <source>
        <dbReference type="ARBA" id="ARBA00022801"/>
    </source>
</evidence>
<name>A0ABP2XT48_9NEIS</name>
<dbReference type="InterPro" id="IPR020084">
    <property type="entry name" value="NUDIX_hydrolase_CS"/>
</dbReference>
<gene>
    <name evidence="5" type="ORF">O166_18400</name>
</gene>
<evidence type="ECO:0000256" key="1">
    <source>
        <dbReference type="ARBA" id="ARBA00001946"/>
    </source>
</evidence>